<proteinExistence type="predicted"/>
<keyword evidence="2" id="KW-1185">Reference proteome</keyword>
<name>A0AAV5KW33_9ROSI</name>
<accession>A0AAV5KW33</accession>
<dbReference type="Proteomes" id="UP001054252">
    <property type="component" value="Unassembled WGS sequence"/>
</dbReference>
<dbReference type="AlphaFoldDB" id="A0AAV5KW33"/>
<organism evidence="1 2">
    <name type="scientific">Rubroshorea leprosula</name>
    <dbReference type="NCBI Taxonomy" id="152421"/>
    <lineage>
        <taxon>Eukaryota</taxon>
        <taxon>Viridiplantae</taxon>
        <taxon>Streptophyta</taxon>
        <taxon>Embryophyta</taxon>
        <taxon>Tracheophyta</taxon>
        <taxon>Spermatophyta</taxon>
        <taxon>Magnoliopsida</taxon>
        <taxon>eudicotyledons</taxon>
        <taxon>Gunneridae</taxon>
        <taxon>Pentapetalae</taxon>
        <taxon>rosids</taxon>
        <taxon>malvids</taxon>
        <taxon>Malvales</taxon>
        <taxon>Dipterocarpaceae</taxon>
        <taxon>Rubroshorea</taxon>
    </lineage>
</organism>
<reference evidence="1 2" key="1">
    <citation type="journal article" date="2021" name="Commun. Biol.">
        <title>The genome of Shorea leprosula (Dipterocarpaceae) highlights the ecological relevance of drought in aseasonal tropical rainforests.</title>
        <authorList>
            <person name="Ng K.K.S."/>
            <person name="Kobayashi M.J."/>
            <person name="Fawcett J.A."/>
            <person name="Hatakeyama M."/>
            <person name="Paape T."/>
            <person name="Ng C.H."/>
            <person name="Ang C.C."/>
            <person name="Tnah L.H."/>
            <person name="Lee C.T."/>
            <person name="Nishiyama T."/>
            <person name="Sese J."/>
            <person name="O'Brien M.J."/>
            <person name="Copetti D."/>
            <person name="Mohd Noor M.I."/>
            <person name="Ong R.C."/>
            <person name="Putra M."/>
            <person name="Sireger I.Z."/>
            <person name="Indrioko S."/>
            <person name="Kosugi Y."/>
            <person name="Izuno A."/>
            <person name="Isagi Y."/>
            <person name="Lee S.L."/>
            <person name="Shimizu K.K."/>
        </authorList>
    </citation>
    <scope>NUCLEOTIDE SEQUENCE [LARGE SCALE GENOMIC DNA]</scope>
    <source>
        <strain evidence="1">214</strain>
    </source>
</reference>
<comment type="caution">
    <text evidence="1">The sequence shown here is derived from an EMBL/GenBank/DDBJ whole genome shotgun (WGS) entry which is preliminary data.</text>
</comment>
<gene>
    <name evidence="1" type="ORF">SLEP1_g37723</name>
</gene>
<protein>
    <submittedName>
        <fullName evidence="1">Uncharacterized protein</fullName>
    </submittedName>
</protein>
<dbReference type="EMBL" id="BPVZ01000080">
    <property type="protein sequence ID" value="GKV28706.1"/>
    <property type="molecule type" value="Genomic_DNA"/>
</dbReference>
<evidence type="ECO:0000313" key="1">
    <source>
        <dbReference type="EMBL" id="GKV28706.1"/>
    </source>
</evidence>
<evidence type="ECO:0000313" key="2">
    <source>
        <dbReference type="Proteomes" id="UP001054252"/>
    </source>
</evidence>
<sequence length="61" mass="7257">MSFSPTEDATMIKAIPWSRSYEDSLIWIHSPTRESTVRFCLTCGLELLAFIWKLNIWMRNY</sequence>